<organism evidence="1 2">
    <name type="scientific">Spiromyces aspiralis</name>
    <dbReference type="NCBI Taxonomy" id="68401"/>
    <lineage>
        <taxon>Eukaryota</taxon>
        <taxon>Fungi</taxon>
        <taxon>Fungi incertae sedis</taxon>
        <taxon>Zoopagomycota</taxon>
        <taxon>Kickxellomycotina</taxon>
        <taxon>Kickxellomycetes</taxon>
        <taxon>Kickxellales</taxon>
        <taxon>Kickxellaceae</taxon>
        <taxon>Spiromyces</taxon>
    </lineage>
</organism>
<proteinExistence type="predicted"/>
<name>A0ACC1HIC8_9FUNG</name>
<evidence type="ECO:0000313" key="1">
    <source>
        <dbReference type="EMBL" id="KAJ1675071.1"/>
    </source>
</evidence>
<evidence type="ECO:0000313" key="2">
    <source>
        <dbReference type="Proteomes" id="UP001145114"/>
    </source>
</evidence>
<sequence length="84" mass="9497">MSEYEQGEFSKNPVISSMPLKFSSDINPEDLDAGNSPPIFAKLPSPPTASHSDDGFDRSPVRYRRQHSYPPNRPHLNDGDNRKR</sequence>
<accession>A0ACC1HIC8</accession>
<feature type="non-terminal residue" evidence="1">
    <location>
        <position position="84"/>
    </location>
</feature>
<dbReference type="Proteomes" id="UP001145114">
    <property type="component" value="Unassembled WGS sequence"/>
</dbReference>
<keyword evidence="2" id="KW-1185">Reference proteome</keyword>
<dbReference type="EMBL" id="JAMZIH010005507">
    <property type="protein sequence ID" value="KAJ1675071.1"/>
    <property type="molecule type" value="Genomic_DNA"/>
</dbReference>
<gene>
    <name evidence="1" type="ORF">EV182_001997</name>
</gene>
<protein>
    <submittedName>
        <fullName evidence="1">Uncharacterized protein</fullName>
    </submittedName>
</protein>
<comment type="caution">
    <text evidence="1">The sequence shown here is derived from an EMBL/GenBank/DDBJ whole genome shotgun (WGS) entry which is preliminary data.</text>
</comment>
<reference evidence="1" key="1">
    <citation type="submission" date="2022-06" db="EMBL/GenBank/DDBJ databases">
        <title>Phylogenomic reconstructions and comparative analyses of Kickxellomycotina fungi.</title>
        <authorList>
            <person name="Reynolds N.K."/>
            <person name="Stajich J.E."/>
            <person name="Barry K."/>
            <person name="Grigoriev I.V."/>
            <person name="Crous P."/>
            <person name="Smith M.E."/>
        </authorList>
    </citation>
    <scope>NUCLEOTIDE SEQUENCE</scope>
    <source>
        <strain evidence="1">RSA 2271</strain>
    </source>
</reference>